<dbReference type="Pfam" id="PF00072">
    <property type="entry name" value="Response_reg"/>
    <property type="match status" value="1"/>
</dbReference>
<name>I0BEI2_9BACL</name>
<dbReference type="InterPro" id="IPR001789">
    <property type="entry name" value="Sig_transdc_resp-reg_receiver"/>
</dbReference>
<feature type="modified residue" description="4-aspartylphosphate" evidence="5">
    <location>
        <position position="53"/>
    </location>
</feature>
<dbReference type="GO" id="GO:0006355">
    <property type="term" value="P:regulation of DNA-templated transcription"/>
    <property type="evidence" value="ECO:0007669"/>
    <property type="project" value="InterPro"/>
</dbReference>
<dbReference type="InterPro" id="IPR000792">
    <property type="entry name" value="Tscrpt_reg_LuxR_C"/>
</dbReference>
<feature type="domain" description="Response regulatory" evidence="7">
    <location>
        <begin position="2"/>
        <end position="118"/>
    </location>
</feature>
<dbReference type="InterPro" id="IPR058245">
    <property type="entry name" value="NreC/VraR/RcsB-like_REC"/>
</dbReference>
<dbReference type="PROSITE" id="PS00622">
    <property type="entry name" value="HTH_LUXR_1"/>
    <property type="match status" value="1"/>
</dbReference>
<dbReference type="RefSeq" id="WP_014649994.1">
    <property type="nucleotide sequence ID" value="NC_017672.3"/>
</dbReference>
<dbReference type="PANTHER" id="PTHR43214">
    <property type="entry name" value="TWO-COMPONENT RESPONSE REGULATOR"/>
    <property type="match status" value="1"/>
</dbReference>
<dbReference type="SMART" id="SM00421">
    <property type="entry name" value="HTH_LUXR"/>
    <property type="match status" value="1"/>
</dbReference>
<protein>
    <submittedName>
        <fullName evidence="8">LuxR family transcriptional regulator</fullName>
    </submittedName>
</protein>
<dbReference type="SMART" id="SM00448">
    <property type="entry name" value="REC"/>
    <property type="match status" value="1"/>
</dbReference>
<evidence type="ECO:0000259" key="7">
    <source>
        <dbReference type="PROSITE" id="PS50110"/>
    </source>
</evidence>
<dbReference type="KEGG" id="pmw:B2K_08625"/>
<evidence type="ECO:0000256" key="5">
    <source>
        <dbReference type="PROSITE-ProRule" id="PRU00169"/>
    </source>
</evidence>
<evidence type="ECO:0000259" key="6">
    <source>
        <dbReference type="PROSITE" id="PS50043"/>
    </source>
</evidence>
<accession>I0BEI2</accession>
<organism evidence="8 9">
    <name type="scientific">Paenibacillus mucilaginosus K02</name>
    <dbReference type="NCBI Taxonomy" id="997761"/>
    <lineage>
        <taxon>Bacteria</taxon>
        <taxon>Bacillati</taxon>
        <taxon>Bacillota</taxon>
        <taxon>Bacilli</taxon>
        <taxon>Bacillales</taxon>
        <taxon>Paenibacillaceae</taxon>
        <taxon>Paenibacillus</taxon>
    </lineage>
</organism>
<evidence type="ECO:0000256" key="4">
    <source>
        <dbReference type="ARBA" id="ARBA00023163"/>
    </source>
</evidence>
<reference evidence="8 9" key="1">
    <citation type="submission" date="2013-06" db="EMBL/GenBank/DDBJ databases">
        <title>Complete genome sequence of Paenibacillus mucilaginosus K02.</title>
        <authorList>
            <person name="Xiao B."/>
            <person name="Sun L."/>
            <person name="Xiao L."/>
            <person name="Lian B."/>
        </authorList>
    </citation>
    <scope>NUCLEOTIDE SEQUENCE [LARGE SCALE GENOMIC DNA]</scope>
    <source>
        <strain evidence="8 9">K02</strain>
    </source>
</reference>
<dbReference type="Pfam" id="PF00196">
    <property type="entry name" value="GerE"/>
    <property type="match status" value="1"/>
</dbReference>
<dbReference type="PROSITE" id="PS50043">
    <property type="entry name" value="HTH_LUXR_2"/>
    <property type="match status" value="1"/>
</dbReference>
<dbReference type="InterPro" id="IPR039420">
    <property type="entry name" value="WalR-like"/>
</dbReference>
<proteinExistence type="predicted"/>
<dbReference type="AlphaFoldDB" id="I0BEI2"/>
<evidence type="ECO:0000313" key="8">
    <source>
        <dbReference type="EMBL" id="AFH60779.1"/>
    </source>
</evidence>
<keyword evidence="3" id="KW-0238">DNA-binding</keyword>
<dbReference type="SUPFAM" id="SSF46894">
    <property type="entry name" value="C-terminal effector domain of the bipartite response regulators"/>
    <property type="match status" value="1"/>
</dbReference>
<dbReference type="PATRIC" id="fig|997761.3.peg.1671"/>
<sequence>MKILIVDDQRLMREGLAALIGLEPGMEVVGTAVDGRDAYAKALEWRPDVVLMDIRMPGMDGVEGTRLILKHLPETKILILTTFDDAELILRALEQGVHGYLLKDMPSEAIVSSIQTVYNGGTVLQSEITAMLLGELQKMSEWNRGQPALLGTNEPAALGGLTEREKEILALLGRGFNNKEIAGSLVITEGTVKNHVSNLIAKLGLRDRTQAALYSVRHGVTIP</sequence>
<dbReference type="PRINTS" id="PR00038">
    <property type="entry name" value="HTHLUXR"/>
</dbReference>
<dbReference type="Gene3D" id="3.40.50.2300">
    <property type="match status" value="1"/>
</dbReference>
<keyword evidence="1 5" id="KW-0597">Phosphoprotein</keyword>
<dbReference type="OrthoDB" id="9780153at2"/>
<gene>
    <name evidence="8" type="ORF">B2K_08625</name>
</gene>
<dbReference type="PANTHER" id="PTHR43214:SF40">
    <property type="entry name" value="TRANSCRIPTIONAL REGULATORY PROTEIN LNRK"/>
    <property type="match status" value="1"/>
</dbReference>
<dbReference type="EMBL" id="CP003422">
    <property type="protein sequence ID" value="AFH60779.1"/>
    <property type="molecule type" value="Genomic_DNA"/>
</dbReference>
<dbReference type="GO" id="GO:0003677">
    <property type="term" value="F:DNA binding"/>
    <property type="evidence" value="ECO:0007669"/>
    <property type="project" value="UniProtKB-KW"/>
</dbReference>
<dbReference type="SUPFAM" id="SSF52172">
    <property type="entry name" value="CheY-like"/>
    <property type="match status" value="1"/>
</dbReference>
<dbReference type="PROSITE" id="PS50110">
    <property type="entry name" value="RESPONSE_REGULATORY"/>
    <property type="match status" value="1"/>
</dbReference>
<evidence type="ECO:0000313" key="9">
    <source>
        <dbReference type="Proteomes" id="UP000007392"/>
    </source>
</evidence>
<evidence type="ECO:0000256" key="1">
    <source>
        <dbReference type="ARBA" id="ARBA00022553"/>
    </source>
</evidence>
<dbReference type="InterPro" id="IPR011006">
    <property type="entry name" value="CheY-like_superfamily"/>
</dbReference>
<dbReference type="InterPro" id="IPR016032">
    <property type="entry name" value="Sig_transdc_resp-reg_C-effctor"/>
</dbReference>
<keyword evidence="4" id="KW-0804">Transcription</keyword>
<dbReference type="CDD" id="cd06170">
    <property type="entry name" value="LuxR_C_like"/>
    <property type="match status" value="1"/>
</dbReference>
<evidence type="ECO:0000256" key="3">
    <source>
        <dbReference type="ARBA" id="ARBA00023125"/>
    </source>
</evidence>
<dbReference type="CDD" id="cd17535">
    <property type="entry name" value="REC_NarL-like"/>
    <property type="match status" value="1"/>
</dbReference>
<dbReference type="Proteomes" id="UP000007392">
    <property type="component" value="Chromosome"/>
</dbReference>
<evidence type="ECO:0000256" key="2">
    <source>
        <dbReference type="ARBA" id="ARBA00023015"/>
    </source>
</evidence>
<feature type="domain" description="HTH luxR-type" evidence="6">
    <location>
        <begin position="154"/>
        <end position="219"/>
    </location>
</feature>
<dbReference type="HOGENOM" id="CLU_000445_90_10_9"/>
<keyword evidence="2" id="KW-0805">Transcription regulation</keyword>
<dbReference type="GO" id="GO:0000160">
    <property type="term" value="P:phosphorelay signal transduction system"/>
    <property type="evidence" value="ECO:0007669"/>
    <property type="project" value="InterPro"/>
</dbReference>